<organism evidence="1 2">
    <name type="scientific">Drosophila simulans</name>
    <name type="common">Fruit fly</name>
    <dbReference type="NCBI Taxonomy" id="7240"/>
    <lineage>
        <taxon>Eukaryota</taxon>
        <taxon>Metazoa</taxon>
        <taxon>Ecdysozoa</taxon>
        <taxon>Arthropoda</taxon>
        <taxon>Hexapoda</taxon>
        <taxon>Insecta</taxon>
        <taxon>Pterygota</taxon>
        <taxon>Neoptera</taxon>
        <taxon>Endopterygota</taxon>
        <taxon>Diptera</taxon>
        <taxon>Brachycera</taxon>
        <taxon>Muscomorpha</taxon>
        <taxon>Ephydroidea</taxon>
        <taxon>Drosophilidae</taxon>
        <taxon>Drosophila</taxon>
        <taxon>Sophophora</taxon>
    </lineage>
</organism>
<sequence length="196" mass="22009">MDGGAGRERECEREGQTRKERSHGCCPYASLLFDNCATLNHSIRVQDQAQNQTRSQLESSASLRLGPFSVPVGRRRVCVWRSPWEIFSHAAATDNSPQSLRFRSSKLQQEPKTGAYRLGYAINNWRSKARVPFSWMEDFKNQVPDTFRDTSSALFPVPGPRPPAIPANKSTCAGNNKSGPPKVIDEVARRIYDVKL</sequence>
<dbReference type="AlphaFoldDB" id="B4QYY5"/>
<gene>
    <name evidence="1" type="primary">Dsim\GD19900</name>
    <name evidence="1" type="ORF">Dsim_GD19900</name>
</gene>
<evidence type="ECO:0000313" key="2">
    <source>
        <dbReference type="Proteomes" id="UP000000304"/>
    </source>
</evidence>
<dbReference type="Proteomes" id="UP000000304">
    <property type="component" value="Chromosome 3R"/>
</dbReference>
<dbReference type="EMBL" id="CM000364">
    <property type="protein sequence ID" value="EDX11925.1"/>
    <property type="molecule type" value="Genomic_DNA"/>
</dbReference>
<dbReference type="HOGENOM" id="CLU_1397716_0_0_1"/>
<evidence type="ECO:0000313" key="1">
    <source>
        <dbReference type="EMBL" id="EDX11925.1"/>
    </source>
</evidence>
<proteinExistence type="predicted"/>
<name>B4QYY5_DROSI</name>
<keyword evidence="2" id="KW-1185">Reference proteome</keyword>
<accession>B4QYY5</accession>
<reference evidence="1 2" key="1">
    <citation type="journal article" date="2007" name="Nature">
        <title>Evolution of genes and genomes on the Drosophila phylogeny.</title>
        <authorList>
            <consortium name="Drosophila 12 Genomes Consortium"/>
            <person name="Clark A.G."/>
            <person name="Eisen M.B."/>
            <person name="Smith D.R."/>
            <person name="Bergman C.M."/>
            <person name="Oliver B."/>
            <person name="Markow T.A."/>
            <person name="Kaufman T.C."/>
            <person name="Kellis M."/>
            <person name="Gelbart W."/>
            <person name="Iyer V.N."/>
            <person name="Pollard D.A."/>
            <person name="Sackton T.B."/>
            <person name="Larracuente A.M."/>
            <person name="Singh N.D."/>
            <person name="Abad J.P."/>
            <person name="Abt D.N."/>
            <person name="Adryan B."/>
            <person name="Aguade M."/>
            <person name="Akashi H."/>
            <person name="Anderson W.W."/>
            <person name="Aquadro C.F."/>
            <person name="Ardell D.H."/>
            <person name="Arguello R."/>
            <person name="Artieri C.G."/>
            <person name="Barbash D.A."/>
            <person name="Barker D."/>
            <person name="Barsanti P."/>
            <person name="Batterham P."/>
            <person name="Batzoglou S."/>
            <person name="Begun D."/>
            <person name="Bhutkar A."/>
            <person name="Blanco E."/>
            <person name="Bosak S.A."/>
            <person name="Bradley R.K."/>
            <person name="Brand A.D."/>
            <person name="Brent M.R."/>
            <person name="Brooks A.N."/>
            <person name="Brown R.H."/>
            <person name="Butlin R.K."/>
            <person name="Caggese C."/>
            <person name="Calvi B.R."/>
            <person name="Bernardo de Carvalho A."/>
            <person name="Caspi A."/>
            <person name="Castrezana S."/>
            <person name="Celniker S.E."/>
            <person name="Chang J.L."/>
            <person name="Chapple C."/>
            <person name="Chatterji S."/>
            <person name="Chinwalla A."/>
            <person name="Civetta A."/>
            <person name="Clifton S.W."/>
            <person name="Comeron J.M."/>
            <person name="Costello J.C."/>
            <person name="Coyne J.A."/>
            <person name="Daub J."/>
            <person name="David R.G."/>
            <person name="Delcher A.L."/>
            <person name="Delehaunty K."/>
            <person name="Do C.B."/>
            <person name="Ebling H."/>
            <person name="Edwards K."/>
            <person name="Eickbush T."/>
            <person name="Evans J.D."/>
            <person name="Filipski A."/>
            <person name="Findeiss S."/>
            <person name="Freyhult E."/>
            <person name="Fulton L."/>
            <person name="Fulton R."/>
            <person name="Garcia A.C."/>
            <person name="Gardiner A."/>
            <person name="Garfield D.A."/>
            <person name="Garvin B.E."/>
            <person name="Gibson G."/>
            <person name="Gilbert D."/>
            <person name="Gnerre S."/>
            <person name="Godfrey J."/>
            <person name="Good R."/>
            <person name="Gotea V."/>
            <person name="Gravely B."/>
            <person name="Greenberg A.J."/>
            <person name="Griffiths-Jones S."/>
            <person name="Gross S."/>
            <person name="Guigo R."/>
            <person name="Gustafson E.A."/>
            <person name="Haerty W."/>
            <person name="Hahn M.W."/>
            <person name="Halligan D.L."/>
            <person name="Halpern A.L."/>
            <person name="Halter G.M."/>
            <person name="Han M.V."/>
            <person name="Heger A."/>
            <person name="Hillier L."/>
            <person name="Hinrichs A.S."/>
            <person name="Holmes I."/>
            <person name="Hoskins R.A."/>
            <person name="Hubisz M.J."/>
            <person name="Hultmark D."/>
            <person name="Huntley M.A."/>
            <person name="Jaffe D.B."/>
            <person name="Jagadeeshan S."/>
            <person name="Jeck W.R."/>
            <person name="Johnson J."/>
            <person name="Jones C.D."/>
            <person name="Jordan W.C."/>
            <person name="Karpen G.H."/>
            <person name="Kataoka E."/>
            <person name="Keightley P.D."/>
            <person name="Kheradpour P."/>
            <person name="Kirkness E.F."/>
            <person name="Koerich L.B."/>
            <person name="Kristiansen K."/>
            <person name="Kudrna D."/>
            <person name="Kulathinal R.J."/>
            <person name="Kumar S."/>
            <person name="Kwok R."/>
            <person name="Lander E."/>
            <person name="Langley C.H."/>
            <person name="Lapoint R."/>
            <person name="Lazzaro B.P."/>
            <person name="Lee S.J."/>
            <person name="Levesque L."/>
            <person name="Li R."/>
            <person name="Lin C.F."/>
            <person name="Lin M.F."/>
            <person name="Lindblad-Toh K."/>
            <person name="Llopart A."/>
            <person name="Long M."/>
            <person name="Low L."/>
            <person name="Lozovsky E."/>
            <person name="Lu J."/>
            <person name="Luo M."/>
            <person name="Machado C.A."/>
            <person name="Makalowski W."/>
            <person name="Marzo M."/>
            <person name="Matsuda M."/>
            <person name="Matzkin L."/>
            <person name="McAllister B."/>
            <person name="McBride C.S."/>
            <person name="McKernan B."/>
            <person name="McKernan K."/>
            <person name="Mendez-Lago M."/>
            <person name="Minx P."/>
            <person name="Mollenhauer M.U."/>
            <person name="Montooth K."/>
            <person name="Mount S.M."/>
            <person name="Mu X."/>
            <person name="Myers E."/>
            <person name="Negre B."/>
            <person name="Newfeld S."/>
            <person name="Nielsen R."/>
            <person name="Noor M.A."/>
            <person name="O'Grady P."/>
            <person name="Pachter L."/>
            <person name="Papaceit M."/>
            <person name="Parisi M.J."/>
            <person name="Parisi M."/>
            <person name="Parts L."/>
            <person name="Pedersen J.S."/>
            <person name="Pesole G."/>
            <person name="Phillippy A.M."/>
            <person name="Ponting C.P."/>
            <person name="Pop M."/>
            <person name="Porcelli D."/>
            <person name="Powell J.R."/>
            <person name="Prohaska S."/>
            <person name="Pruitt K."/>
            <person name="Puig M."/>
            <person name="Quesneville H."/>
            <person name="Ram K.R."/>
            <person name="Rand D."/>
            <person name="Rasmussen M.D."/>
            <person name="Reed L.K."/>
            <person name="Reenan R."/>
            <person name="Reily A."/>
            <person name="Remington K.A."/>
            <person name="Rieger T.T."/>
            <person name="Ritchie M.G."/>
            <person name="Robin C."/>
            <person name="Rogers Y.H."/>
            <person name="Rohde C."/>
            <person name="Rozas J."/>
            <person name="Rubenfield M.J."/>
            <person name="Ruiz A."/>
            <person name="Russo S."/>
            <person name="Salzberg S.L."/>
            <person name="Sanchez-Gracia A."/>
            <person name="Saranga D.J."/>
            <person name="Sato H."/>
            <person name="Schaeffer S.W."/>
            <person name="Schatz M.C."/>
            <person name="Schlenke T."/>
            <person name="Schwartz R."/>
            <person name="Segarra C."/>
            <person name="Singh R.S."/>
            <person name="Sirot L."/>
            <person name="Sirota M."/>
            <person name="Sisneros N.B."/>
            <person name="Smith C.D."/>
            <person name="Smith T.F."/>
            <person name="Spieth J."/>
            <person name="Stage D.E."/>
            <person name="Stark A."/>
            <person name="Stephan W."/>
            <person name="Strausberg R.L."/>
            <person name="Strempel S."/>
            <person name="Sturgill D."/>
            <person name="Sutton G."/>
            <person name="Sutton G.G."/>
            <person name="Tao W."/>
            <person name="Teichmann S."/>
            <person name="Tobari Y.N."/>
            <person name="Tomimura Y."/>
            <person name="Tsolas J.M."/>
            <person name="Valente V.L."/>
            <person name="Venter E."/>
            <person name="Venter J.C."/>
            <person name="Vicario S."/>
            <person name="Vieira F.G."/>
            <person name="Vilella A.J."/>
            <person name="Villasante A."/>
            <person name="Walenz B."/>
            <person name="Wang J."/>
            <person name="Wasserman M."/>
            <person name="Watts T."/>
            <person name="Wilson D."/>
            <person name="Wilson R.K."/>
            <person name="Wing R.A."/>
            <person name="Wolfner M.F."/>
            <person name="Wong A."/>
            <person name="Wong G.K."/>
            <person name="Wu C.I."/>
            <person name="Wu G."/>
            <person name="Yamamoto D."/>
            <person name="Yang H.P."/>
            <person name="Yang S.P."/>
            <person name="Yorke J.A."/>
            <person name="Yoshida K."/>
            <person name="Zdobnov E."/>
            <person name="Zhang P."/>
            <person name="Zhang Y."/>
            <person name="Zimin A.V."/>
            <person name="Baldwin J."/>
            <person name="Abdouelleil A."/>
            <person name="Abdulkadir J."/>
            <person name="Abebe A."/>
            <person name="Abera B."/>
            <person name="Abreu J."/>
            <person name="Acer S.C."/>
            <person name="Aftuck L."/>
            <person name="Alexander A."/>
            <person name="An P."/>
            <person name="Anderson E."/>
            <person name="Anderson S."/>
            <person name="Arachi H."/>
            <person name="Azer M."/>
            <person name="Bachantsang P."/>
            <person name="Barry A."/>
            <person name="Bayul T."/>
            <person name="Berlin A."/>
            <person name="Bessette D."/>
            <person name="Bloom T."/>
            <person name="Blye J."/>
            <person name="Boguslavskiy L."/>
            <person name="Bonnet C."/>
            <person name="Boukhgalter B."/>
            <person name="Bourzgui I."/>
            <person name="Brown A."/>
            <person name="Cahill P."/>
            <person name="Channer S."/>
            <person name="Cheshatsang Y."/>
            <person name="Chuda L."/>
            <person name="Citroen M."/>
            <person name="Collymore A."/>
            <person name="Cooke P."/>
            <person name="Costello M."/>
            <person name="D'Aco K."/>
            <person name="Daza R."/>
            <person name="De Haan G."/>
            <person name="DeGray S."/>
            <person name="DeMaso C."/>
            <person name="Dhargay N."/>
            <person name="Dooley K."/>
            <person name="Dooley E."/>
            <person name="Doricent M."/>
            <person name="Dorje P."/>
            <person name="Dorjee K."/>
            <person name="Dupes A."/>
            <person name="Elong R."/>
            <person name="Falk J."/>
            <person name="Farina A."/>
            <person name="Faro S."/>
            <person name="Ferguson D."/>
            <person name="Fisher S."/>
            <person name="Foley C.D."/>
            <person name="Franke A."/>
            <person name="Friedrich D."/>
            <person name="Gadbois L."/>
            <person name="Gearin G."/>
            <person name="Gearin C.R."/>
            <person name="Giannoukos G."/>
            <person name="Goode T."/>
            <person name="Graham J."/>
            <person name="Grandbois E."/>
            <person name="Grewal S."/>
            <person name="Gyaltsen K."/>
            <person name="Hafez N."/>
            <person name="Hagos B."/>
            <person name="Hall J."/>
            <person name="Henson C."/>
            <person name="Hollinger A."/>
            <person name="Honan T."/>
            <person name="Huard M.D."/>
            <person name="Hughes L."/>
            <person name="Hurhula B."/>
            <person name="Husby M.E."/>
            <person name="Kamat A."/>
            <person name="Kanga B."/>
            <person name="Kashin S."/>
            <person name="Khazanovich D."/>
            <person name="Kisner P."/>
            <person name="Lance K."/>
            <person name="Lara M."/>
            <person name="Lee W."/>
            <person name="Lennon N."/>
            <person name="Letendre F."/>
            <person name="LeVine R."/>
            <person name="Lipovsky A."/>
            <person name="Liu X."/>
            <person name="Liu J."/>
            <person name="Liu S."/>
            <person name="Lokyitsang T."/>
            <person name="Lokyitsang Y."/>
            <person name="Lubonja R."/>
            <person name="Lui A."/>
            <person name="MacDonald P."/>
            <person name="Magnisalis V."/>
            <person name="Maru K."/>
            <person name="Matthews C."/>
            <person name="McCusker W."/>
            <person name="McDonough S."/>
            <person name="Mehta T."/>
            <person name="Meldrim J."/>
            <person name="Meneus L."/>
            <person name="Mihai O."/>
            <person name="Mihalev A."/>
            <person name="Mihova T."/>
            <person name="Mittelman R."/>
            <person name="Mlenga V."/>
            <person name="Montmayeur A."/>
            <person name="Mulrain L."/>
            <person name="Navidi A."/>
            <person name="Naylor J."/>
            <person name="Negash T."/>
            <person name="Nguyen T."/>
            <person name="Nguyen N."/>
            <person name="Nicol R."/>
            <person name="Norbu C."/>
            <person name="Norbu N."/>
            <person name="Novod N."/>
            <person name="O'Neill B."/>
            <person name="Osman S."/>
            <person name="Markiewicz E."/>
            <person name="Oyono O.L."/>
            <person name="Patti C."/>
            <person name="Phunkhang P."/>
            <person name="Pierre F."/>
            <person name="Priest M."/>
            <person name="Raghuraman S."/>
            <person name="Rege F."/>
            <person name="Reyes R."/>
            <person name="Rise C."/>
            <person name="Rogov P."/>
            <person name="Ross K."/>
            <person name="Ryan E."/>
            <person name="Settipalli S."/>
            <person name="Shea T."/>
            <person name="Sherpa N."/>
            <person name="Shi L."/>
            <person name="Shih D."/>
            <person name="Sparrow T."/>
            <person name="Spaulding J."/>
            <person name="Stalker J."/>
            <person name="Stange-Thomann N."/>
            <person name="Stavropoulos S."/>
            <person name="Stone C."/>
            <person name="Strader C."/>
            <person name="Tesfaye S."/>
            <person name="Thomson T."/>
            <person name="Thoulutsang Y."/>
            <person name="Thoulutsang D."/>
            <person name="Topham K."/>
            <person name="Topping I."/>
            <person name="Tsamla T."/>
            <person name="Vassiliev H."/>
            <person name="Vo A."/>
            <person name="Wangchuk T."/>
            <person name="Wangdi T."/>
            <person name="Weiand M."/>
            <person name="Wilkinson J."/>
            <person name="Wilson A."/>
            <person name="Yadav S."/>
            <person name="Young G."/>
            <person name="Yu Q."/>
            <person name="Zembek L."/>
            <person name="Zhong D."/>
            <person name="Zimmer A."/>
            <person name="Zwirko Z."/>
            <person name="Jaffe D.B."/>
            <person name="Alvarez P."/>
            <person name="Brockman W."/>
            <person name="Butler J."/>
            <person name="Chin C."/>
            <person name="Gnerre S."/>
            <person name="Grabherr M."/>
            <person name="Kleber M."/>
            <person name="Mauceli E."/>
            <person name="MacCallum I."/>
        </authorList>
    </citation>
    <scope>NUCLEOTIDE SEQUENCE [LARGE SCALE GENOMIC DNA]</scope>
    <source>
        <strain evidence="2">white501</strain>
    </source>
</reference>
<dbReference type="OMA" id="YAINNWR"/>
<protein>
    <submittedName>
        <fullName evidence="1">GD19900</fullName>
    </submittedName>
</protein>